<dbReference type="InterPro" id="IPR036397">
    <property type="entry name" value="RNaseH_sf"/>
</dbReference>
<dbReference type="SUPFAM" id="SSF53098">
    <property type="entry name" value="Ribonuclease H-like"/>
    <property type="match status" value="1"/>
</dbReference>
<dbReference type="AlphaFoldDB" id="A0AA44A1L6"/>
<dbReference type="NCBIfam" id="NF033516">
    <property type="entry name" value="transpos_IS3"/>
    <property type="match status" value="1"/>
</dbReference>
<dbReference type="InterPro" id="IPR048020">
    <property type="entry name" value="Transpos_IS3"/>
</dbReference>
<feature type="domain" description="Integrase catalytic" evidence="1">
    <location>
        <begin position="1"/>
        <end position="151"/>
    </location>
</feature>
<proteinExistence type="predicted"/>
<reference evidence="2 3" key="1">
    <citation type="journal article" date="2019" name="Microorganisms">
        <title>Characteristics of Carbapenem-Resistant and Colistin-Resistant Escherichia coli Co-Producing NDM-1 and MCR-1 from Pig Farms in China.</title>
        <authorList>
            <person name="Peng Z."/>
            <person name="Li X."/>
            <person name="Hu Z."/>
            <person name="Li Z."/>
            <person name="Lv Y."/>
            <person name="Lei M."/>
            <person name="Wu B."/>
            <person name="Chen H."/>
            <person name="Wang X."/>
        </authorList>
    </citation>
    <scope>NUCLEOTIDE SEQUENCE [LARGE SCALE GENOMIC DNA]</scope>
    <source>
        <strain evidence="2 3">RXD010</strain>
    </source>
</reference>
<dbReference type="Pfam" id="PF13333">
    <property type="entry name" value="rve_2"/>
    <property type="match status" value="1"/>
</dbReference>
<name>A0AA44A1L6_ECOLX</name>
<dbReference type="Pfam" id="PF00665">
    <property type="entry name" value="rve"/>
    <property type="match status" value="1"/>
</dbReference>
<dbReference type="EMBL" id="SQQU01000007">
    <property type="protein sequence ID" value="MQS29840.1"/>
    <property type="molecule type" value="Genomic_DNA"/>
</dbReference>
<evidence type="ECO:0000313" key="3">
    <source>
        <dbReference type="Proteomes" id="UP000460351"/>
    </source>
</evidence>
<organism evidence="2 3">
    <name type="scientific">Escherichia coli</name>
    <dbReference type="NCBI Taxonomy" id="562"/>
    <lineage>
        <taxon>Bacteria</taxon>
        <taxon>Pseudomonadati</taxon>
        <taxon>Pseudomonadota</taxon>
        <taxon>Gammaproteobacteria</taxon>
        <taxon>Enterobacterales</taxon>
        <taxon>Enterobacteriaceae</taxon>
        <taxon>Escherichia</taxon>
    </lineage>
</organism>
<dbReference type="RefSeq" id="WP_153445013.1">
    <property type="nucleotide sequence ID" value="NZ_JAFHAD010000009.1"/>
</dbReference>
<dbReference type="Proteomes" id="UP000460351">
    <property type="component" value="Unassembled WGS sequence"/>
</dbReference>
<dbReference type="GO" id="GO:0015074">
    <property type="term" value="P:DNA integration"/>
    <property type="evidence" value="ECO:0007669"/>
    <property type="project" value="InterPro"/>
</dbReference>
<accession>A0AA44A1L6</accession>
<evidence type="ECO:0000313" key="2">
    <source>
        <dbReference type="EMBL" id="MQS29840.1"/>
    </source>
</evidence>
<dbReference type="Gene3D" id="3.30.420.10">
    <property type="entry name" value="Ribonuclease H-like superfamily/Ribonuclease H"/>
    <property type="match status" value="1"/>
</dbReference>
<dbReference type="PANTHER" id="PTHR46889">
    <property type="entry name" value="TRANSPOSASE INSF FOR INSERTION SEQUENCE IS3B-RELATED"/>
    <property type="match status" value="1"/>
</dbReference>
<dbReference type="PROSITE" id="PS50994">
    <property type="entry name" value="INTEGRASE"/>
    <property type="match status" value="1"/>
</dbReference>
<dbReference type="InterPro" id="IPR012337">
    <property type="entry name" value="RNaseH-like_sf"/>
</dbReference>
<protein>
    <submittedName>
        <fullName evidence="2">IS3 family transposase</fullName>
    </submittedName>
</protein>
<dbReference type="GO" id="GO:0003676">
    <property type="term" value="F:nucleic acid binding"/>
    <property type="evidence" value="ECO:0007669"/>
    <property type="project" value="InterPro"/>
</dbReference>
<dbReference type="InterPro" id="IPR050900">
    <property type="entry name" value="Transposase_IS3/IS150/IS904"/>
</dbReference>
<feature type="non-terminal residue" evidence="2">
    <location>
        <position position="1"/>
    </location>
</feature>
<dbReference type="InterPro" id="IPR001584">
    <property type="entry name" value="Integrase_cat-core"/>
</dbReference>
<comment type="caution">
    <text evidence="2">The sequence shown here is derived from an EMBL/GenBank/DDBJ whole genome shotgun (WGS) entry which is preliminary data.</text>
</comment>
<dbReference type="PANTHER" id="PTHR46889:SF4">
    <property type="entry name" value="TRANSPOSASE INSO FOR INSERTION SEQUENCE ELEMENT IS911B-RELATED"/>
    <property type="match status" value="1"/>
</dbReference>
<evidence type="ECO:0000259" key="1">
    <source>
        <dbReference type="PROSITE" id="PS50994"/>
    </source>
</evidence>
<gene>
    <name evidence="2" type="ORF">E4K51_06565</name>
</gene>
<sequence>ITEFRAGGQKLYLSPILDLFNGEIVAWETACRPTEELVKRMLNKGLESLAEGEKPLLHSDQGWHYRIKSYQSDLADKGLVQSMSRKGNCLDNAVMENFFGHLKEEIYYRRDYRSVEELENAVNEYITYWNQKRIKLSLGGLSPVEYRTEYQKAG</sequence>